<evidence type="ECO:0000256" key="1">
    <source>
        <dbReference type="ARBA" id="ARBA00022598"/>
    </source>
</evidence>
<evidence type="ECO:0000256" key="2">
    <source>
        <dbReference type="ARBA" id="ARBA00022741"/>
    </source>
</evidence>
<dbReference type="KEGG" id="mala:NCTC10135_00563"/>
<reference evidence="8" key="1">
    <citation type="submission" date="2018-06" db="EMBL/GenBank/DDBJ databases">
        <authorList>
            <consortium name="Pathogen Informatics"/>
        </authorList>
    </citation>
    <scope>NUCLEOTIDE SEQUENCE [LARGE SCALE GENOMIC DNA]</scope>
    <source>
        <strain evidence="8">NCTC10135</strain>
    </source>
</reference>
<keyword evidence="5 7" id="KW-0030">Aminoacyl-tRNA synthetase</keyword>
<dbReference type="InterPro" id="IPR004364">
    <property type="entry name" value="Aa-tRNA-synt_II"/>
</dbReference>
<dbReference type="InterPro" id="IPR045864">
    <property type="entry name" value="aa-tRNA-synth_II/BPL/LPL"/>
</dbReference>
<keyword evidence="2" id="KW-0547">Nucleotide-binding</keyword>
<dbReference type="PRINTS" id="PR01042">
    <property type="entry name" value="TRNASYNTHASP"/>
</dbReference>
<dbReference type="InterPro" id="IPR006195">
    <property type="entry name" value="aa-tRNA-synth_II"/>
</dbReference>
<dbReference type="Pfam" id="PF00152">
    <property type="entry name" value="tRNA-synt_2"/>
    <property type="match status" value="1"/>
</dbReference>
<dbReference type="Gene3D" id="3.30.930.10">
    <property type="entry name" value="Bira Bifunctional Protein, Domain 2"/>
    <property type="match status" value="1"/>
</dbReference>
<evidence type="ECO:0000256" key="5">
    <source>
        <dbReference type="ARBA" id="ARBA00023146"/>
    </source>
</evidence>
<dbReference type="GO" id="GO:0006422">
    <property type="term" value="P:aspartyl-tRNA aminoacylation"/>
    <property type="evidence" value="ECO:0007669"/>
    <property type="project" value="TreeGrafter"/>
</dbReference>
<name>A0A3B0P9P7_9BACT</name>
<dbReference type="InterPro" id="IPR002312">
    <property type="entry name" value="Asp/Asn-tRNA-synth_IIb"/>
</dbReference>
<protein>
    <submittedName>
        <fullName evidence="7">Aspartyl-tRNA synthetase</fullName>
        <ecNumber evidence="7">6.1.1.12</ecNumber>
    </submittedName>
</protein>
<dbReference type="PROSITE" id="PS50862">
    <property type="entry name" value="AA_TRNA_LIGASE_II"/>
    <property type="match status" value="1"/>
</dbReference>
<evidence type="ECO:0000256" key="3">
    <source>
        <dbReference type="ARBA" id="ARBA00022840"/>
    </source>
</evidence>
<dbReference type="EMBL" id="LS991949">
    <property type="protein sequence ID" value="SYV90054.1"/>
    <property type="molecule type" value="Genomic_DNA"/>
</dbReference>
<sequence>MFEYNKEEKKYVPAHHPFTQFEENTLKYLETKEFEKVKAKSYDLVLNGFELGSGSIRIFDLETQKIMFDILEISEKEQKSRFGFFLKSFEYGLPPHCGIAFGIERLLMILTKSSSIRDVIAFPKNAKGTDLLTSAPSEITSEQLLEYHLEIKK</sequence>
<dbReference type="EC" id="6.1.1.12" evidence="7"/>
<keyword evidence="3" id="KW-0067">ATP-binding</keyword>
<evidence type="ECO:0000313" key="7">
    <source>
        <dbReference type="EMBL" id="SYV90054.1"/>
    </source>
</evidence>
<evidence type="ECO:0000256" key="4">
    <source>
        <dbReference type="ARBA" id="ARBA00022917"/>
    </source>
</evidence>
<keyword evidence="1 7" id="KW-0436">Ligase</keyword>
<keyword evidence="4" id="KW-0648">Protein biosynthesis</keyword>
<dbReference type="AlphaFoldDB" id="A0A3B0P9P7"/>
<accession>A0A3B0P9P7</accession>
<organism evidence="7 8">
    <name type="scientific">Metamycoplasma alkalescens</name>
    <dbReference type="NCBI Taxonomy" id="45363"/>
    <lineage>
        <taxon>Bacteria</taxon>
        <taxon>Bacillati</taxon>
        <taxon>Mycoplasmatota</taxon>
        <taxon>Mycoplasmoidales</taxon>
        <taxon>Metamycoplasmataceae</taxon>
        <taxon>Metamycoplasma</taxon>
    </lineage>
</organism>
<feature type="domain" description="Aminoacyl-transfer RNA synthetases class-II family profile" evidence="6">
    <location>
        <begin position="1"/>
        <end position="123"/>
    </location>
</feature>
<dbReference type="Proteomes" id="UP000259864">
    <property type="component" value="Chromosome 1"/>
</dbReference>
<evidence type="ECO:0000313" key="8">
    <source>
        <dbReference type="Proteomes" id="UP000259864"/>
    </source>
</evidence>
<dbReference type="GO" id="GO:0005524">
    <property type="term" value="F:ATP binding"/>
    <property type="evidence" value="ECO:0007669"/>
    <property type="project" value="UniProtKB-KW"/>
</dbReference>
<proteinExistence type="predicted"/>
<gene>
    <name evidence="7" type="primary">aspS</name>
    <name evidence="7" type="ORF">NCTC10135_00563</name>
</gene>
<evidence type="ECO:0000259" key="6">
    <source>
        <dbReference type="PROSITE" id="PS50862"/>
    </source>
</evidence>
<dbReference type="SUPFAM" id="SSF55681">
    <property type="entry name" value="Class II aaRS and biotin synthetases"/>
    <property type="match status" value="1"/>
</dbReference>
<dbReference type="PANTHER" id="PTHR22594:SF5">
    <property type="entry name" value="ASPARTATE--TRNA LIGASE, MITOCHONDRIAL"/>
    <property type="match status" value="1"/>
</dbReference>
<dbReference type="GO" id="GO:0004815">
    <property type="term" value="F:aspartate-tRNA ligase activity"/>
    <property type="evidence" value="ECO:0007669"/>
    <property type="project" value="UniProtKB-EC"/>
</dbReference>
<dbReference type="PANTHER" id="PTHR22594">
    <property type="entry name" value="ASPARTYL/LYSYL-TRNA SYNTHETASE"/>
    <property type="match status" value="1"/>
</dbReference>